<gene>
    <name evidence="1" type="ORF">LCGC14_2956980</name>
</gene>
<dbReference type="EMBL" id="LAZR01059748">
    <property type="protein sequence ID" value="KKK67145.1"/>
    <property type="molecule type" value="Genomic_DNA"/>
</dbReference>
<feature type="non-terminal residue" evidence="1">
    <location>
        <position position="25"/>
    </location>
</feature>
<reference evidence="1" key="1">
    <citation type="journal article" date="2015" name="Nature">
        <title>Complex archaea that bridge the gap between prokaryotes and eukaryotes.</title>
        <authorList>
            <person name="Spang A."/>
            <person name="Saw J.H."/>
            <person name="Jorgensen S.L."/>
            <person name="Zaremba-Niedzwiedzka K."/>
            <person name="Martijn J."/>
            <person name="Lind A.E."/>
            <person name="van Eijk R."/>
            <person name="Schleper C."/>
            <person name="Guy L."/>
            <person name="Ettema T.J."/>
        </authorList>
    </citation>
    <scope>NUCLEOTIDE SEQUENCE</scope>
</reference>
<protein>
    <submittedName>
        <fullName evidence="1">Uncharacterized protein</fullName>
    </submittedName>
</protein>
<name>A0A0F8Y0Q2_9ZZZZ</name>
<evidence type="ECO:0000313" key="1">
    <source>
        <dbReference type="EMBL" id="KKK67145.1"/>
    </source>
</evidence>
<dbReference type="AlphaFoldDB" id="A0A0F8Y0Q2"/>
<comment type="caution">
    <text evidence="1">The sequence shown here is derived from an EMBL/GenBank/DDBJ whole genome shotgun (WGS) entry which is preliminary data.</text>
</comment>
<accession>A0A0F8Y0Q2</accession>
<proteinExistence type="predicted"/>
<organism evidence="1">
    <name type="scientific">marine sediment metagenome</name>
    <dbReference type="NCBI Taxonomy" id="412755"/>
    <lineage>
        <taxon>unclassified sequences</taxon>
        <taxon>metagenomes</taxon>
        <taxon>ecological metagenomes</taxon>
    </lineage>
</organism>
<sequence>MNLVILRKVCKIITYRTIGKTYFFF</sequence>